<dbReference type="EMBL" id="SMDN01000006">
    <property type="protein sequence ID" value="TQC51544.1"/>
    <property type="molecule type" value="Genomic_DNA"/>
</dbReference>
<dbReference type="Gene3D" id="3.30.1360.40">
    <property type="match status" value="1"/>
</dbReference>
<dbReference type="InterPro" id="IPR013760">
    <property type="entry name" value="Topo_IIA-like_dom_sf"/>
</dbReference>
<dbReference type="NCBIfam" id="TIGR01061">
    <property type="entry name" value="parC_Gpos"/>
    <property type="match status" value="1"/>
</dbReference>
<evidence type="ECO:0000256" key="8">
    <source>
        <dbReference type="PROSITE-ProRule" id="PRU01384"/>
    </source>
</evidence>
<feature type="domain" description="Topo IIA-type catalytic" evidence="9">
    <location>
        <begin position="42"/>
        <end position="508"/>
    </location>
</feature>
<evidence type="ECO:0000256" key="6">
    <source>
        <dbReference type="ARBA" id="ARBA00023136"/>
    </source>
</evidence>
<dbReference type="InterPro" id="IPR013757">
    <property type="entry name" value="Topo_IIA_A_a_sf"/>
</dbReference>
<dbReference type="InterPro" id="IPR005741">
    <property type="entry name" value="TopoIV_A_Gpos"/>
</dbReference>
<dbReference type="InterPro" id="IPR035516">
    <property type="entry name" value="Gyrase/topoIV_suA_C"/>
</dbReference>
<dbReference type="PROSITE" id="PS52040">
    <property type="entry name" value="TOPO_IIA"/>
    <property type="match status" value="1"/>
</dbReference>
<keyword evidence="3" id="KW-1003">Cell membrane</keyword>
<reference evidence="10 11" key="1">
    <citation type="submission" date="2019-03" db="EMBL/GenBank/DDBJ databases">
        <title>Characterization of a novel Mycoplasma cynos real-time PCR assay.</title>
        <authorList>
            <person name="Tallmadge R.L."/>
            <person name="Mitchell P.K."/>
            <person name="Goodman L."/>
        </authorList>
    </citation>
    <scope>NUCLEOTIDE SEQUENCE [LARGE SCALE GENOMIC DNA]</scope>
    <source>
        <strain evidence="10 11">1642</strain>
    </source>
</reference>
<dbReference type="GO" id="GO:0003677">
    <property type="term" value="F:DNA binding"/>
    <property type="evidence" value="ECO:0007669"/>
    <property type="project" value="UniProtKB-UniRule"/>
</dbReference>
<dbReference type="InterPro" id="IPR013758">
    <property type="entry name" value="Topo_IIA_A/C_ab"/>
</dbReference>
<evidence type="ECO:0000256" key="4">
    <source>
        <dbReference type="ARBA" id="ARBA00023029"/>
    </source>
</evidence>
<dbReference type="Gene3D" id="3.90.199.10">
    <property type="entry name" value="Topoisomerase II, domain 5"/>
    <property type="match status" value="1"/>
</dbReference>
<keyword evidence="6" id="KW-0472">Membrane</keyword>
<dbReference type="InterPro" id="IPR006691">
    <property type="entry name" value="GyrA/parC_rep"/>
</dbReference>
<dbReference type="GO" id="GO:0034335">
    <property type="term" value="F:DNA negative supercoiling activity"/>
    <property type="evidence" value="ECO:0007669"/>
    <property type="project" value="UniProtKB-ARBA"/>
</dbReference>
<dbReference type="RefSeq" id="WP_141483928.1">
    <property type="nucleotide sequence ID" value="NZ_SMDN01000006.1"/>
</dbReference>
<dbReference type="SUPFAM" id="SSF56719">
    <property type="entry name" value="Type II DNA topoisomerase"/>
    <property type="match status" value="1"/>
</dbReference>
<dbReference type="SUPFAM" id="SSF101904">
    <property type="entry name" value="GyrA/ParC C-terminal domain-like"/>
    <property type="match status" value="1"/>
</dbReference>
<sequence>MNDKKKKKIDEIVDKIVAENIDSIMADRFSRYSKYIIQQRALPDVRDGLKPVQRRILYSMSELGLFNSKPFKKSARVVGDVIGKYHPHGDSSIYGAMVRMAQDWKMRMTLIEMHGNVGSIDDDPAAAMRYTEVRLAKISEYVLGSLKKNTVKYAPNFDDSEKEPTVLPSIIPNLLLNGARGIASGFATEIAPHNLGEIIDAAIAKIKKPEINLSELSKHILGPDFPTGGVIYGTRGIQDAFEIGKGKITLVSKYDIKEDAKHKYIEITQIPFGVIKSKLVRDIDLLIANENINGLLEVKDMSDREGISIIITLDKNANVDTILSFLLQKTEMQIYYNINNVAIVENSPKLCNLQQLLSQYIMHVKDIKTKTLQYDLAKYRARLEIVEGFIKVSEISDAVIKVIRESENGKQGVIENLIKNFQFTLNQATAIAELRLYRLSRTDKQAFLDEKAELEAWIKKCEILLEHPSKFDEWIIELLKAIKKEFATPRKTEIIEEAIKIKYDAADLVVDEEVFLTVSRFGYMKRFSSRVKESNDWASFGLKDEDSISFYDSVRTVNNLLIFTSLGNYAIVPVFKIAECKWKEYGAHLSEFVELKPGEEIVSVINAQDFESNAFIVLLSKEGQGKRVPLKEFNVSRINKTYTALNLRKNDLLIGAKVSNGYKDILIVTEKGLASLYSENDMQIYGLKAAGVKSCFLSGDDKICAFELVENDDVVALIAEKTLLKRIKVESIQPVSKKHLGKPLFKQFKTKPYIVSEIKVCPSEAKFFVKNDNNELSTEKISDYSITSTQEGFSKCKVQNAVDMFFVNSSQDLNLINKVEVSYEKSTEKEEKIIEQAQQKVDDLLEMDVEAILKKYEIK</sequence>
<dbReference type="GO" id="GO:0005524">
    <property type="term" value="F:ATP binding"/>
    <property type="evidence" value="ECO:0007669"/>
    <property type="project" value="InterPro"/>
</dbReference>
<dbReference type="GO" id="GO:0005694">
    <property type="term" value="C:chromosome"/>
    <property type="evidence" value="ECO:0007669"/>
    <property type="project" value="InterPro"/>
</dbReference>
<gene>
    <name evidence="10" type="primary">parC</name>
    <name evidence="10" type="ORF">E1I18_01995</name>
</gene>
<name>A0A507SND3_9BACT</name>
<dbReference type="InterPro" id="IPR050220">
    <property type="entry name" value="Type_II_DNA_Topoisomerases"/>
</dbReference>
<dbReference type="PANTHER" id="PTHR43493">
    <property type="entry name" value="DNA GYRASE/TOPOISOMERASE SUBUNIT A"/>
    <property type="match status" value="1"/>
</dbReference>
<dbReference type="Pfam" id="PF03989">
    <property type="entry name" value="DNA_gyraseA_C"/>
    <property type="match status" value="2"/>
</dbReference>
<evidence type="ECO:0000313" key="11">
    <source>
        <dbReference type="Proteomes" id="UP000320801"/>
    </source>
</evidence>
<evidence type="ECO:0000313" key="10">
    <source>
        <dbReference type="EMBL" id="TQC51544.1"/>
    </source>
</evidence>
<keyword evidence="11" id="KW-1185">Reference proteome</keyword>
<proteinExistence type="predicted"/>
<evidence type="ECO:0000256" key="1">
    <source>
        <dbReference type="ARBA" id="ARBA00000185"/>
    </source>
</evidence>
<dbReference type="PANTHER" id="PTHR43493:SF9">
    <property type="entry name" value="DNA TOPOISOMERASE 4 SUBUNIT A"/>
    <property type="match status" value="1"/>
</dbReference>
<protein>
    <recommendedName>
        <fullName evidence="2">DNA topoisomerase (ATP-hydrolyzing)</fullName>
        <ecNumber evidence="2">5.6.2.2</ecNumber>
    </recommendedName>
</protein>
<dbReference type="Gene3D" id="2.120.10.90">
    <property type="entry name" value="DNA gyrase/topoisomerase IV, subunit A, C-terminal"/>
    <property type="match status" value="1"/>
</dbReference>
<feature type="active site" description="O-(5'-phospho-DNA)-tyrosine intermediate" evidence="8">
    <location>
        <position position="130"/>
    </location>
</feature>
<organism evidence="10 11">
    <name type="scientific">Mycoplasmopsis mucosicanis</name>
    <dbReference type="NCBI Taxonomy" id="458208"/>
    <lineage>
        <taxon>Bacteria</taxon>
        <taxon>Bacillati</taxon>
        <taxon>Mycoplasmatota</taxon>
        <taxon>Mycoplasmoidales</taxon>
        <taxon>Metamycoplasmataceae</taxon>
        <taxon>Mycoplasmopsis</taxon>
    </lineage>
</organism>
<evidence type="ECO:0000256" key="2">
    <source>
        <dbReference type="ARBA" id="ARBA00012895"/>
    </source>
</evidence>
<evidence type="ECO:0000259" key="9">
    <source>
        <dbReference type="PROSITE" id="PS52040"/>
    </source>
</evidence>
<evidence type="ECO:0000256" key="7">
    <source>
        <dbReference type="ARBA" id="ARBA00023235"/>
    </source>
</evidence>
<evidence type="ECO:0000256" key="3">
    <source>
        <dbReference type="ARBA" id="ARBA00022475"/>
    </source>
</evidence>
<dbReference type="CDD" id="cd00187">
    <property type="entry name" value="TOP4c"/>
    <property type="match status" value="1"/>
</dbReference>
<dbReference type="Proteomes" id="UP000320801">
    <property type="component" value="Unassembled WGS sequence"/>
</dbReference>
<keyword evidence="4 8" id="KW-0799">Topoisomerase</keyword>
<dbReference type="GO" id="GO:0006265">
    <property type="term" value="P:DNA topological change"/>
    <property type="evidence" value="ECO:0007669"/>
    <property type="project" value="UniProtKB-UniRule"/>
</dbReference>
<accession>A0A507SND3</accession>
<keyword evidence="5 8" id="KW-0238">DNA-binding</keyword>
<dbReference type="EC" id="5.6.2.2" evidence="2"/>
<dbReference type="Pfam" id="PF00521">
    <property type="entry name" value="DNA_topoisoIV"/>
    <property type="match status" value="1"/>
</dbReference>
<dbReference type="OrthoDB" id="9806486at2"/>
<dbReference type="NCBIfam" id="NF004044">
    <property type="entry name" value="PRK05561.1"/>
    <property type="match status" value="1"/>
</dbReference>
<comment type="catalytic activity">
    <reaction evidence="1 8">
        <text>ATP-dependent breakage, passage and rejoining of double-stranded DNA.</text>
        <dbReference type="EC" id="5.6.2.2"/>
    </reaction>
</comment>
<keyword evidence="7 8" id="KW-0413">Isomerase</keyword>
<dbReference type="Gene3D" id="1.10.268.10">
    <property type="entry name" value="Topoisomerase, domain 3"/>
    <property type="match status" value="1"/>
</dbReference>
<evidence type="ECO:0000256" key="5">
    <source>
        <dbReference type="ARBA" id="ARBA00023125"/>
    </source>
</evidence>
<dbReference type="AlphaFoldDB" id="A0A507SND3"/>
<dbReference type="SMART" id="SM00434">
    <property type="entry name" value="TOP4c"/>
    <property type="match status" value="1"/>
</dbReference>
<comment type="caution">
    <text evidence="10">The sequence shown here is derived from an EMBL/GenBank/DDBJ whole genome shotgun (WGS) entry which is preliminary data.</text>
</comment>
<dbReference type="InterPro" id="IPR002205">
    <property type="entry name" value="Topo_IIA_dom_A"/>
</dbReference>
<dbReference type="GO" id="GO:0005737">
    <property type="term" value="C:cytoplasm"/>
    <property type="evidence" value="ECO:0007669"/>
    <property type="project" value="TreeGrafter"/>
</dbReference>
<dbReference type="GO" id="GO:0009330">
    <property type="term" value="C:DNA topoisomerase type II (double strand cut, ATP-hydrolyzing) complex"/>
    <property type="evidence" value="ECO:0007669"/>
    <property type="project" value="TreeGrafter"/>
</dbReference>